<dbReference type="Pfam" id="PF20393">
    <property type="entry name" value="Pro_CA_2"/>
    <property type="match status" value="1"/>
</dbReference>
<protein>
    <recommendedName>
        <fullName evidence="2">Carbonic anhydrase</fullName>
    </recommendedName>
</protein>
<accession>A0A3B1DD47</accession>
<dbReference type="AlphaFoldDB" id="A0A3B1DD47"/>
<dbReference type="EMBL" id="UOGK01000362">
    <property type="protein sequence ID" value="VAX40249.1"/>
    <property type="molecule type" value="Genomic_DNA"/>
</dbReference>
<name>A0A3B1DD47_9ZZZZ</name>
<evidence type="ECO:0000313" key="1">
    <source>
        <dbReference type="EMBL" id="VAX40249.1"/>
    </source>
</evidence>
<proteinExistence type="predicted"/>
<evidence type="ECO:0008006" key="2">
    <source>
        <dbReference type="Google" id="ProtNLM"/>
    </source>
</evidence>
<reference evidence="1" key="1">
    <citation type="submission" date="2018-06" db="EMBL/GenBank/DDBJ databases">
        <authorList>
            <person name="Zhirakovskaya E."/>
        </authorList>
    </citation>
    <scope>NUCLEOTIDE SEQUENCE</scope>
</reference>
<organism evidence="1">
    <name type="scientific">hydrothermal vent metagenome</name>
    <dbReference type="NCBI Taxonomy" id="652676"/>
    <lineage>
        <taxon>unclassified sequences</taxon>
        <taxon>metagenomes</taxon>
        <taxon>ecological metagenomes</taxon>
    </lineage>
</organism>
<dbReference type="InterPro" id="IPR046871">
    <property type="entry name" value="Pro_CA_2"/>
</dbReference>
<gene>
    <name evidence="1" type="ORF">MNBD_PLANCTO03-1555</name>
</gene>
<sequence>MCHTPDNGYRSPLGYVSERIHAASVYCSDGRVGEHFDDFLQQGLGLPRYDRVALPGGPGCLAGHTEARLEQEGLIGELKFLADAHKLERIVLIQHEGCAFYQQRLGVEPERAESLQKADLVRAAFQIRRVTVGLKIEGYFAKHDGDCLVFEAVSVE</sequence>